<dbReference type="KEGG" id="age:AA314_03183"/>
<sequence>MRKQYVNLLRDAAKHHGAKVTLEVKASNLGTKKVGETDWWVEPVGGANVDPKYLSAVARVRLLRKTVRNKANAFRNTLQLPHVGGDKYKVRCSKKGTRAGALECEQFQTWRKIYYTVHWMNADCQRLFNRVKGRFQDAFKKAFIELEQASTHKTLVDERRTRSSNALTHLYHRSPPLANKPFHLRIVVVNDLFDVESGDYDELGVSHAVTTIHTDLPLSDITPTHWLRLALARVEPTGAWLNIRGLVKKVSEREISVDVSRNKQLVHALQNGQTLQLRVGTREREHYLGHSIGNFCCVRINETGTRAQVQRTILQTFTHEVGHGFQQVVQRERLHDATGNATGWENNPTWHTDNYGGQGPHCSTNATLIPDPSTPSGQTYAHSAGTLCTMFFSDNSKVDAAGHFCPNCLPRLKRVNLGETQMRAQGWGVY</sequence>
<evidence type="ECO:0000313" key="4">
    <source>
        <dbReference type="Proteomes" id="UP000256345"/>
    </source>
</evidence>
<organism evidence="1 3">
    <name type="scientific">Archangium gephyra</name>
    <dbReference type="NCBI Taxonomy" id="48"/>
    <lineage>
        <taxon>Bacteria</taxon>
        <taxon>Pseudomonadati</taxon>
        <taxon>Myxococcota</taxon>
        <taxon>Myxococcia</taxon>
        <taxon>Myxococcales</taxon>
        <taxon>Cystobacterineae</taxon>
        <taxon>Archangiaceae</taxon>
        <taxon>Archangium</taxon>
    </lineage>
</organism>
<dbReference type="Proteomes" id="UP000035579">
    <property type="component" value="Chromosome"/>
</dbReference>
<proteinExistence type="predicted"/>
<reference evidence="2 4" key="2">
    <citation type="submission" date="2018-08" db="EMBL/GenBank/DDBJ databases">
        <title>Genomic Encyclopedia of Archaeal and Bacterial Type Strains, Phase II (KMG-II): from individual species to whole genera.</title>
        <authorList>
            <person name="Goeker M."/>
        </authorList>
    </citation>
    <scope>NUCLEOTIDE SEQUENCE [LARGE SCALE GENOMIC DNA]</scope>
    <source>
        <strain evidence="2 4">DSM 2261</strain>
    </source>
</reference>
<evidence type="ECO:0000313" key="3">
    <source>
        <dbReference type="Proteomes" id="UP000035579"/>
    </source>
</evidence>
<reference evidence="1 3" key="1">
    <citation type="submission" date="2015-05" db="EMBL/GenBank/DDBJ databases">
        <title>Genome assembly of Archangium gephyra DSM 2261.</title>
        <authorList>
            <person name="Sharma G."/>
            <person name="Subramanian S."/>
        </authorList>
    </citation>
    <scope>NUCLEOTIDE SEQUENCE [LARGE SCALE GENOMIC DNA]</scope>
    <source>
        <strain evidence="1 3">DSM 2261</strain>
    </source>
</reference>
<keyword evidence="4" id="KW-1185">Reference proteome</keyword>
<name>A0AAC8TD76_9BACT</name>
<evidence type="ECO:0000313" key="2">
    <source>
        <dbReference type="EMBL" id="REG34375.1"/>
    </source>
</evidence>
<dbReference type="RefSeq" id="WP_047856104.1">
    <property type="nucleotide sequence ID" value="NZ_CP011509.1"/>
</dbReference>
<dbReference type="Proteomes" id="UP000256345">
    <property type="component" value="Unassembled WGS sequence"/>
</dbReference>
<protein>
    <submittedName>
        <fullName evidence="1">Uncharacterized protein</fullName>
    </submittedName>
</protein>
<dbReference type="EMBL" id="CP011509">
    <property type="protein sequence ID" value="AKJ01557.1"/>
    <property type="molecule type" value="Genomic_DNA"/>
</dbReference>
<dbReference type="EMBL" id="QUMU01000003">
    <property type="protein sequence ID" value="REG34375.1"/>
    <property type="molecule type" value="Genomic_DNA"/>
</dbReference>
<evidence type="ECO:0000313" key="1">
    <source>
        <dbReference type="EMBL" id="AKJ01557.1"/>
    </source>
</evidence>
<gene>
    <name evidence="1" type="ORF">AA314_03183</name>
    <name evidence="2" type="ORF">ATI61_103268</name>
</gene>
<accession>A0AAC8TD76</accession>
<dbReference type="AlphaFoldDB" id="A0AAC8TD76"/>